<keyword evidence="2" id="KW-1185">Reference proteome</keyword>
<sequence>MAMILFGMPPISIRSAEPFKSYKRFTYTHTHTATTSRGELGRGGEVRGSEKFLTSSSFYAKMFLFSFNY</sequence>
<organism evidence="1 2">
    <name type="scientific">Cotesia congregata</name>
    <name type="common">Parasitoid wasp</name>
    <name type="synonym">Apanteles congregatus</name>
    <dbReference type="NCBI Taxonomy" id="51543"/>
    <lineage>
        <taxon>Eukaryota</taxon>
        <taxon>Metazoa</taxon>
        <taxon>Ecdysozoa</taxon>
        <taxon>Arthropoda</taxon>
        <taxon>Hexapoda</taxon>
        <taxon>Insecta</taxon>
        <taxon>Pterygota</taxon>
        <taxon>Neoptera</taxon>
        <taxon>Endopterygota</taxon>
        <taxon>Hymenoptera</taxon>
        <taxon>Apocrita</taxon>
        <taxon>Ichneumonoidea</taxon>
        <taxon>Braconidae</taxon>
        <taxon>Microgastrinae</taxon>
        <taxon>Cotesia</taxon>
    </lineage>
</organism>
<protein>
    <submittedName>
        <fullName evidence="1">Uncharacterized protein</fullName>
    </submittedName>
</protein>
<evidence type="ECO:0000313" key="2">
    <source>
        <dbReference type="Proteomes" id="UP000786811"/>
    </source>
</evidence>
<dbReference type="AlphaFoldDB" id="A0A8J2H9T2"/>
<gene>
    <name evidence="1" type="ORF">HICCMSTLAB_LOCUS4817</name>
</gene>
<evidence type="ECO:0000313" key="1">
    <source>
        <dbReference type="EMBL" id="CAG5088374.1"/>
    </source>
</evidence>
<name>A0A8J2H9T2_COTCN</name>
<reference evidence="1" key="1">
    <citation type="submission" date="2021-04" db="EMBL/GenBank/DDBJ databases">
        <authorList>
            <person name="Chebbi M.A.C M."/>
        </authorList>
    </citation>
    <scope>NUCLEOTIDE SEQUENCE</scope>
</reference>
<dbReference type="EMBL" id="CAJNRD030001119">
    <property type="protein sequence ID" value="CAG5088374.1"/>
    <property type="molecule type" value="Genomic_DNA"/>
</dbReference>
<accession>A0A8J2H9T2</accession>
<dbReference type="Proteomes" id="UP000786811">
    <property type="component" value="Unassembled WGS sequence"/>
</dbReference>
<comment type="caution">
    <text evidence="1">The sequence shown here is derived from an EMBL/GenBank/DDBJ whole genome shotgun (WGS) entry which is preliminary data.</text>
</comment>
<proteinExistence type="predicted"/>